<sequence length="212" mass="24975">MNSLYNHALKQTHALQRDLERAKQTVNMLGQISASFNTLQRSIDDYENLAKREMVPLKKETALTRVSKFRQDLQEMRTQFEFTKKQQENLKNEQNRDSLLRRPNRGPSNAPEHPYQPLSRDEFALREQAFVNNTDSQLDDFIEQAQNLLENLTDQHNILKKTQKKVLDVANYLGLSQNVIRYIERRSAQDKWIFYGGMILTVLIIWAIIHFI</sequence>
<evidence type="ECO:0000256" key="7">
    <source>
        <dbReference type="ARBA" id="ARBA00023034"/>
    </source>
</evidence>
<evidence type="ECO:0000313" key="16">
    <source>
        <dbReference type="Proteomes" id="UP000242254"/>
    </source>
</evidence>
<keyword evidence="7" id="KW-0333">Golgi apparatus</keyword>
<evidence type="ECO:0000256" key="2">
    <source>
        <dbReference type="ARBA" id="ARBA00004409"/>
    </source>
</evidence>
<keyword evidence="16" id="KW-1185">Reference proteome</keyword>
<reference evidence="15 16" key="1">
    <citation type="journal article" date="2016" name="Proc. Natl. Acad. Sci. U.S.A.">
        <title>Lipid metabolic changes in an early divergent fungus govern the establishment of a mutualistic symbiosis with endobacteria.</title>
        <authorList>
            <person name="Lastovetsky O.A."/>
            <person name="Gaspar M.L."/>
            <person name="Mondo S.J."/>
            <person name="LaButti K.M."/>
            <person name="Sandor L."/>
            <person name="Grigoriev I.V."/>
            <person name="Henry S.A."/>
            <person name="Pawlowska T.E."/>
        </authorList>
    </citation>
    <scope>NUCLEOTIDE SEQUENCE [LARGE SCALE GENOMIC DNA]</scope>
    <source>
        <strain evidence="15 16">ATCC 52813</strain>
    </source>
</reference>
<accession>A0A2G4T217</accession>
<keyword evidence="4 14" id="KW-0812">Transmembrane</keyword>
<dbReference type="GO" id="GO:0031201">
    <property type="term" value="C:SNARE complex"/>
    <property type="evidence" value="ECO:0007669"/>
    <property type="project" value="TreeGrafter"/>
</dbReference>
<dbReference type="EMBL" id="KZ303845">
    <property type="protein sequence ID" value="PHZ15052.1"/>
    <property type="molecule type" value="Genomic_DNA"/>
</dbReference>
<evidence type="ECO:0000256" key="5">
    <source>
        <dbReference type="ARBA" id="ARBA00022927"/>
    </source>
</evidence>
<dbReference type="GO" id="GO:0005484">
    <property type="term" value="F:SNAP receptor activity"/>
    <property type="evidence" value="ECO:0007669"/>
    <property type="project" value="InterPro"/>
</dbReference>
<dbReference type="PANTHER" id="PTHR21230">
    <property type="entry name" value="VESICLE TRANSPORT V-SNARE PROTEIN VTI1-RELATED"/>
    <property type="match status" value="1"/>
</dbReference>
<dbReference type="InterPro" id="IPR027027">
    <property type="entry name" value="GOSR2/Membrin/Bos1"/>
</dbReference>
<dbReference type="GO" id="GO:0005789">
    <property type="term" value="C:endoplasmic reticulum membrane"/>
    <property type="evidence" value="ECO:0007669"/>
    <property type="project" value="UniProtKB-SubCell"/>
</dbReference>
<evidence type="ECO:0000256" key="10">
    <source>
        <dbReference type="ARBA" id="ARBA00040957"/>
    </source>
</evidence>
<dbReference type="GO" id="GO:0015031">
    <property type="term" value="P:protein transport"/>
    <property type="evidence" value="ECO:0007669"/>
    <property type="project" value="UniProtKB-KW"/>
</dbReference>
<evidence type="ECO:0000256" key="3">
    <source>
        <dbReference type="ARBA" id="ARBA00022448"/>
    </source>
</evidence>
<evidence type="ECO:0000256" key="6">
    <source>
        <dbReference type="ARBA" id="ARBA00022989"/>
    </source>
</evidence>
<evidence type="ECO:0000256" key="4">
    <source>
        <dbReference type="ARBA" id="ARBA00022692"/>
    </source>
</evidence>
<dbReference type="GO" id="GO:0031902">
    <property type="term" value="C:late endosome membrane"/>
    <property type="evidence" value="ECO:0007669"/>
    <property type="project" value="TreeGrafter"/>
</dbReference>
<evidence type="ECO:0000256" key="8">
    <source>
        <dbReference type="ARBA" id="ARBA00023136"/>
    </source>
</evidence>
<comment type="subcellular location">
    <subcellularLocation>
        <location evidence="1">Endoplasmic reticulum membrane</location>
        <topology evidence="1">Single-pass type IV membrane protein</topology>
    </subcellularLocation>
    <subcellularLocation>
        <location evidence="2">Golgi apparatus membrane</location>
        <topology evidence="2">Single-pass type IV membrane protein</topology>
    </subcellularLocation>
</comment>
<dbReference type="GO" id="GO:0000149">
    <property type="term" value="F:SNARE binding"/>
    <property type="evidence" value="ECO:0007669"/>
    <property type="project" value="TreeGrafter"/>
</dbReference>
<feature type="transmembrane region" description="Helical" evidence="14">
    <location>
        <begin position="192"/>
        <end position="211"/>
    </location>
</feature>
<dbReference type="RefSeq" id="XP_023468760.1">
    <property type="nucleotide sequence ID" value="XM_023613445.1"/>
</dbReference>
<dbReference type="GO" id="GO:0012507">
    <property type="term" value="C:ER to Golgi transport vesicle membrane"/>
    <property type="evidence" value="ECO:0007669"/>
    <property type="project" value="TreeGrafter"/>
</dbReference>
<evidence type="ECO:0000256" key="9">
    <source>
        <dbReference type="ARBA" id="ARBA00037983"/>
    </source>
</evidence>
<dbReference type="AlphaFoldDB" id="A0A2G4T217"/>
<evidence type="ECO:0000313" key="15">
    <source>
        <dbReference type="EMBL" id="PHZ15052.1"/>
    </source>
</evidence>
<dbReference type="STRING" id="1340429.A0A2G4T217"/>
<comment type="similarity">
    <text evidence="9 11">Belongs to the BOS1 family.</text>
</comment>
<name>A0A2G4T217_RHIZD</name>
<evidence type="ECO:0000256" key="1">
    <source>
        <dbReference type="ARBA" id="ARBA00004163"/>
    </source>
</evidence>
<comment type="function">
    <text evidence="11">SNARE required for protein transport between the ER and the Golgi complex.</text>
</comment>
<keyword evidence="3 11" id="KW-0813">Transport</keyword>
<dbReference type="GO" id="GO:0006888">
    <property type="term" value="P:endoplasmic reticulum to Golgi vesicle-mediated transport"/>
    <property type="evidence" value="ECO:0007669"/>
    <property type="project" value="TreeGrafter"/>
</dbReference>
<dbReference type="PIRSF" id="PIRSF028865">
    <property type="entry name" value="Membrin-2"/>
    <property type="match status" value="1"/>
</dbReference>
<evidence type="ECO:0000256" key="12">
    <source>
        <dbReference type="SAM" id="Coils"/>
    </source>
</evidence>
<feature type="region of interest" description="Disordered" evidence="13">
    <location>
        <begin position="85"/>
        <end position="117"/>
    </location>
</feature>
<dbReference type="CDD" id="cd15863">
    <property type="entry name" value="SNARE_GS27"/>
    <property type="match status" value="1"/>
</dbReference>
<feature type="coiled-coil region" evidence="12">
    <location>
        <begin position="131"/>
        <end position="162"/>
    </location>
</feature>
<keyword evidence="5 11" id="KW-0653">Protein transport</keyword>
<organism evidence="15 16">
    <name type="scientific">Rhizopus microsporus ATCC 52813</name>
    <dbReference type="NCBI Taxonomy" id="1340429"/>
    <lineage>
        <taxon>Eukaryota</taxon>
        <taxon>Fungi</taxon>
        <taxon>Fungi incertae sedis</taxon>
        <taxon>Mucoromycota</taxon>
        <taxon>Mucoromycotina</taxon>
        <taxon>Mucoromycetes</taxon>
        <taxon>Mucorales</taxon>
        <taxon>Mucorineae</taxon>
        <taxon>Rhizopodaceae</taxon>
        <taxon>Rhizopus</taxon>
    </lineage>
</organism>
<dbReference type="Proteomes" id="UP000242254">
    <property type="component" value="Unassembled WGS sequence"/>
</dbReference>
<protein>
    <recommendedName>
        <fullName evidence="10 11">Protein transport protein BOS1</fullName>
    </recommendedName>
</protein>
<dbReference type="GO" id="GO:0000139">
    <property type="term" value="C:Golgi membrane"/>
    <property type="evidence" value="ECO:0007669"/>
    <property type="project" value="UniProtKB-SubCell"/>
</dbReference>
<evidence type="ECO:0000256" key="11">
    <source>
        <dbReference type="PIRNR" id="PIRNR028865"/>
    </source>
</evidence>
<evidence type="ECO:0000256" key="14">
    <source>
        <dbReference type="SAM" id="Phobius"/>
    </source>
</evidence>
<keyword evidence="6 14" id="KW-1133">Transmembrane helix</keyword>
<evidence type="ECO:0000256" key="13">
    <source>
        <dbReference type="SAM" id="MobiDB-lite"/>
    </source>
</evidence>
<keyword evidence="8 11" id="KW-0472">Membrane</keyword>
<gene>
    <name evidence="15" type="ORF">RHIMIDRAFT_287125</name>
</gene>
<dbReference type="Pfam" id="PF12352">
    <property type="entry name" value="V-SNARE_C"/>
    <property type="match status" value="1"/>
</dbReference>
<dbReference type="GeneID" id="35444434"/>
<dbReference type="GO" id="GO:0006906">
    <property type="term" value="P:vesicle fusion"/>
    <property type="evidence" value="ECO:0007669"/>
    <property type="project" value="TreeGrafter"/>
</dbReference>
<keyword evidence="12" id="KW-0175">Coiled coil</keyword>
<proteinExistence type="inferred from homology"/>
<feature type="compositionally biased region" description="Basic and acidic residues" evidence="13">
    <location>
        <begin position="85"/>
        <end position="100"/>
    </location>
</feature>
<dbReference type="PANTHER" id="PTHR21230:SF1">
    <property type="entry name" value="GOLGI SNAP RECEPTOR COMPLEX MEMBER 2"/>
    <property type="match status" value="1"/>
</dbReference>